<evidence type="ECO:0008006" key="3">
    <source>
        <dbReference type="Google" id="ProtNLM"/>
    </source>
</evidence>
<dbReference type="STRING" id="1177154.Y5S_03356"/>
<organism evidence="1 2">
    <name type="scientific">Alcanivorax nanhaiticus</name>
    <dbReference type="NCBI Taxonomy" id="1177154"/>
    <lineage>
        <taxon>Bacteria</taxon>
        <taxon>Pseudomonadati</taxon>
        <taxon>Pseudomonadota</taxon>
        <taxon>Gammaproteobacteria</taxon>
        <taxon>Oceanospirillales</taxon>
        <taxon>Alcanivoracaceae</taxon>
        <taxon>Alcanivorax</taxon>
    </lineage>
</organism>
<dbReference type="PATRIC" id="fig|1177154.3.peg.3381"/>
<dbReference type="Pfam" id="PF07799">
    <property type="entry name" value="DUF1643"/>
    <property type="match status" value="1"/>
</dbReference>
<sequence length="164" mass="18164">MSAVISPCGVYRYRLERTIGLQQGPVYAYFGVNGSTATATEDDHTVRKWIGFTKVFGGSRFVVGNVFGYRATDVRELAAAMDPIGPDNALHLEEIIREADVLVPCWGSRTKLPKQLHLHLDNLMEQLVQSGKPVMTFGLTNSGDPKHPLTLGYDTPLVEWESRS</sequence>
<comment type="caution">
    <text evidence="1">The sequence shown here is derived from an EMBL/GenBank/DDBJ whole genome shotgun (WGS) entry which is preliminary data.</text>
</comment>
<dbReference type="EMBL" id="ARXV01000018">
    <property type="protein sequence ID" value="KGD63370.1"/>
    <property type="molecule type" value="Genomic_DNA"/>
</dbReference>
<evidence type="ECO:0000313" key="1">
    <source>
        <dbReference type="EMBL" id="KGD63370.1"/>
    </source>
</evidence>
<evidence type="ECO:0000313" key="2">
    <source>
        <dbReference type="Proteomes" id="UP000029444"/>
    </source>
</evidence>
<proteinExistence type="predicted"/>
<dbReference type="InterPro" id="IPR012441">
    <property type="entry name" value="DUF1643"/>
</dbReference>
<name>A0A095ULH5_9GAMM</name>
<dbReference type="RefSeq" id="WP_035234701.1">
    <property type="nucleotide sequence ID" value="NZ_ARXV01000018.1"/>
</dbReference>
<gene>
    <name evidence="1" type="ORF">Y5S_03356</name>
</gene>
<dbReference type="Proteomes" id="UP000029444">
    <property type="component" value="Unassembled WGS sequence"/>
</dbReference>
<accession>A0A095ULH5</accession>
<dbReference type="OrthoDB" id="9807577at2"/>
<keyword evidence="2" id="KW-1185">Reference proteome</keyword>
<reference evidence="1 2" key="1">
    <citation type="submission" date="2012-09" db="EMBL/GenBank/DDBJ databases">
        <title>Genome Sequence of alkane-degrading Bacterium Alcanivorax sp. 19-m-6.</title>
        <authorList>
            <person name="Lai Q."/>
            <person name="Shao Z."/>
        </authorList>
    </citation>
    <scope>NUCLEOTIDE SEQUENCE [LARGE SCALE GENOMIC DNA]</scope>
    <source>
        <strain evidence="1 2">19-m-6</strain>
    </source>
</reference>
<protein>
    <recommendedName>
        <fullName evidence="3">DUF1643 domain-containing protein</fullName>
    </recommendedName>
</protein>
<dbReference type="AlphaFoldDB" id="A0A095ULH5"/>
<dbReference type="eggNOG" id="COG4333">
    <property type="taxonomic scope" value="Bacteria"/>
</dbReference>